<dbReference type="FunFam" id="3.40.50.410:FF:000005">
    <property type="entry name" value="26S proteasome non-ATPase regulatory subunit 4"/>
    <property type="match status" value="1"/>
</dbReference>
<dbReference type="Gene3D" id="1.10.287.3990">
    <property type="match status" value="1"/>
</dbReference>
<gene>
    <name evidence="10" type="ORF">AAP_04631</name>
</gene>
<organism evidence="10 11">
    <name type="scientific">Ascosphaera apis ARSEF 7405</name>
    <dbReference type="NCBI Taxonomy" id="392613"/>
    <lineage>
        <taxon>Eukaryota</taxon>
        <taxon>Fungi</taxon>
        <taxon>Dikarya</taxon>
        <taxon>Ascomycota</taxon>
        <taxon>Pezizomycotina</taxon>
        <taxon>Eurotiomycetes</taxon>
        <taxon>Eurotiomycetidae</taxon>
        <taxon>Onygenales</taxon>
        <taxon>Ascosphaeraceae</taxon>
        <taxon>Ascosphaera</taxon>
    </lineage>
</organism>
<evidence type="ECO:0000256" key="3">
    <source>
        <dbReference type="ARBA" id="ARBA00005574"/>
    </source>
</evidence>
<dbReference type="VEuPathDB" id="FungiDB:AAP_04631"/>
<feature type="region of interest" description="Disordered" evidence="7">
    <location>
        <begin position="738"/>
        <end position="802"/>
    </location>
</feature>
<dbReference type="InterPro" id="IPR004562">
    <property type="entry name" value="LipoylTrfase_LipoateP_Ligase"/>
</dbReference>
<evidence type="ECO:0000256" key="4">
    <source>
        <dbReference type="ARBA" id="ARBA00008242"/>
    </source>
</evidence>
<dbReference type="Proteomes" id="UP000242877">
    <property type="component" value="Unassembled WGS sequence"/>
</dbReference>
<evidence type="ECO:0000256" key="7">
    <source>
        <dbReference type="SAM" id="MobiDB-lite"/>
    </source>
</evidence>
<sequence>MPPPPSPSSSIISLLRTIRQRSGPSIHTCHHQYHQSRQISSSFLQDTQTLSSPHQFYISTSSNPFINLSLEHYLLQKTPPESAILLLYINRPCVVIGRNQNPWVEINFRRCRGQLLAPSSTISNNNNDINNAGYNGIDFLRRRSGGGAVFHDAGNLNFSVISPKTEFTRNKHAEMVVRALKRCSDTSDGISARVNDRHDIVLDVPTSPSTSLLEEEEEAEPPIQTLKISGSAYRLTRSRALHHGTCLVSSPNLRRISGILRSPTREYILAKGVESVRSKVGNVSDYIPETEREGLMERVKGRILEEFKVEYGLLSSSDGSWYRKVTEEECLAVEDIRKGIEELKSTAWRYNQTPQFTFSTHPTAEDARIRPPLPEGIPPSTSISITIKSGTIISAQLSTSSDPVIAQHQIEKLAAAVRELPTSFPQIPQSIIKTTKRQETRDKRYRRVKTYTTGYTQIHTHIKPRRAQARHTQASILCKKDERLFVRKEERYIPSVKMLEATMIIVDNSESSRNGDYLPSRFQAQTDAISLIHSAKMQSNPQNAVGLMSMGGEGPEVLSTLTPELGKLLEGLHRTKIAGGTHFSSSIQVAGLALKHRQERAQRQRIVVFSCSPISEDEKSLIKLAKRMKKFSVAIDIVGFGDLDAETRKKLEVFHENVDAGGNSTLAIVPPGPNLLSDQLLGTPILGGDGEVGESISGNAGAGGNGGDDLNDQFEFGIDPAADPELALALRMSMEEEKARLQREKEEREKNEKEKEKPETIAEEKEGEDKKDNDNDKPGPSGSAGGEAKKENEDGDVHMEGN</sequence>
<dbReference type="Pfam" id="PF21948">
    <property type="entry name" value="LplA-B_cat"/>
    <property type="match status" value="1"/>
</dbReference>
<protein>
    <recommendedName>
        <fullName evidence="5">Putative lipoate-protein ligase A</fullName>
    </recommendedName>
</protein>
<dbReference type="InterPro" id="IPR002035">
    <property type="entry name" value="VWF_A"/>
</dbReference>
<dbReference type="InterPro" id="IPR004143">
    <property type="entry name" value="BPL_LPL_catalytic"/>
</dbReference>
<dbReference type="InterPro" id="IPR045864">
    <property type="entry name" value="aa-tRNA-synth_II/BPL/LPL"/>
</dbReference>
<dbReference type="Gene3D" id="3.40.50.410">
    <property type="entry name" value="von Willebrand factor, type A domain"/>
    <property type="match status" value="1"/>
</dbReference>
<name>A0A167WH44_9EURO</name>
<feature type="region of interest" description="Disordered" evidence="7">
    <location>
        <begin position="687"/>
        <end position="717"/>
    </location>
</feature>
<keyword evidence="11" id="KW-1185">Reference proteome</keyword>
<dbReference type="CDD" id="cd16443">
    <property type="entry name" value="LplA"/>
    <property type="match status" value="1"/>
</dbReference>
<dbReference type="GO" id="GO:0000502">
    <property type="term" value="C:proteasome complex"/>
    <property type="evidence" value="ECO:0007669"/>
    <property type="project" value="UniProtKB-KW"/>
</dbReference>
<accession>A0A167WH44</accession>
<keyword evidence="6 10" id="KW-0647">Proteasome</keyword>
<dbReference type="GO" id="GO:0005739">
    <property type="term" value="C:mitochondrion"/>
    <property type="evidence" value="ECO:0007669"/>
    <property type="project" value="TreeGrafter"/>
</dbReference>
<evidence type="ECO:0000256" key="2">
    <source>
        <dbReference type="ARBA" id="ARBA00005085"/>
    </source>
</evidence>
<feature type="compositionally biased region" description="Basic and acidic residues" evidence="7">
    <location>
        <begin position="787"/>
        <end position="802"/>
    </location>
</feature>
<dbReference type="GO" id="GO:0017118">
    <property type="term" value="F:lipoyltransferase activity"/>
    <property type="evidence" value="ECO:0007669"/>
    <property type="project" value="TreeGrafter"/>
</dbReference>
<evidence type="ECO:0000259" key="9">
    <source>
        <dbReference type="PROSITE" id="PS51733"/>
    </source>
</evidence>
<dbReference type="SMART" id="SM00327">
    <property type="entry name" value="VWA"/>
    <property type="match status" value="1"/>
</dbReference>
<evidence type="ECO:0000259" key="8">
    <source>
        <dbReference type="PROSITE" id="PS50234"/>
    </source>
</evidence>
<feature type="domain" description="VWFA" evidence="8">
    <location>
        <begin position="501"/>
        <end position="685"/>
    </location>
</feature>
<dbReference type="Pfam" id="PF13519">
    <property type="entry name" value="VWA_2"/>
    <property type="match status" value="1"/>
</dbReference>
<evidence type="ECO:0000256" key="1">
    <source>
        <dbReference type="ARBA" id="ARBA00003253"/>
    </source>
</evidence>
<dbReference type="GO" id="GO:0036435">
    <property type="term" value="F:K48-linked polyubiquitin modification-dependent protein binding"/>
    <property type="evidence" value="ECO:0007669"/>
    <property type="project" value="UniProtKB-ARBA"/>
</dbReference>
<comment type="similarity">
    <text evidence="3">Belongs to the proteasome subunit S5A family.</text>
</comment>
<dbReference type="InterPro" id="IPR036465">
    <property type="entry name" value="vWFA_dom_sf"/>
</dbReference>
<dbReference type="AlphaFoldDB" id="A0A167WH44"/>
<dbReference type="PROSITE" id="PS50234">
    <property type="entry name" value="VWFA"/>
    <property type="match status" value="1"/>
</dbReference>
<dbReference type="GO" id="GO:0009249">
    <property type="term" value="P:protein lipoylation"/>
    <property type="evidence" value="ECO:0007669"/>
    <property type="project" value="InterPro"/>
</dbReference>
<evidence type="ECO:0000256" key="6">
    <source>
        <dbReference type="ARBA" id="ARBA00022942"/>
    </source>
</evidence>
<comment type="caution">
    <text evidence="10">The sequence shown here is derived from an EMBL/GenBank/DDBJ whole genome shotgun (WGS) entry which is preliminary data.</text>
</comment>
<comment type="similarity">
    <text evidence="4">Belongs to the LplA family.</text>
</comment>
<dbReference type="PROSITE" id="PS50330">
    <property type="entry name" value="UIM"/>
    <property type="match status" value="1"/>
</dbReference>
<feature type="compositionally biased region" description="Basic and acidic residues" evidence="7">
    <location>
        <begin position="738"/>
        <end position="777"/>
    </location>
</feature>
<dbReference type="InterPro" id="IPR003903">
    <property type="entry name" value="UIM_dom"/>
</dbReference>
<dbReference type="PANTHER" id="PTHR12561">
    <property type="entry name" value="LIPOATE-PROTEIN LIGASE"/>
    <property type="match status" value="1"/>
</dbReference>
<dbReference type="EMBL" id="AZGZ01000023">
    <property type="protein sequence ID" value="KZZ88839.1"/>
    <property type="molecule type" value="Genomic_DNA"/>
</dbReference>
<evidence type="ECO:0000256" key="5">
    <source>
        <dbReference type="ARBA" id="ARBA00015925"/>
    </source>
</evidence>
<dbReference type="SUPFAM" id="SSF55681">
    <property type="entry name" value="Class II aaRS and biotin synthetases"/>
    <property type="match status" value="1"/>
</dbReference>
<evidence type="ECO:0000313" key="11">
    <source>
        <dbReference type="Proteomes" id="UP000242877"/>
    </source>
</evidence>
<feature type="domain" description="BPL/LPL catalytic" evidence="9">
    <location>
        <begin position="79"/>
        <end position="315"/>
    </location>
</feature>
<evidence type="ECO:0000313" key="10">
    <source>
        <dbReference type="EMBL" id="KZZ88839.1"/>
    </source>
</evidence>
<dbReference type="PANTHER" id="PTHR12561:SF3">
    <property type="entry name" value="LIPOYLTRANSFERASE 1, MITOCHONDRIAL"/>
    <property type="match status" value="1"/>
</dbReference>
<dbReference type="SUPFAM" id="SSF53300">
    <property type="entry name" value="vWA-like"/>
    <property type="match status" value="1"/>
</dbReference>
<dbReference type="Gene3D" id="3.30.930.10">
    <property type="entry name" value="Bira Bifunctional Protein, Domain 2"/>
    <property type="match status" value="1"/>
</dbReference>
<dbReference type="UniPathway" id="UPA00537">
    <property type="reaction ID" value="UER00595"/>
</dbReference>
<reference evidence="10 11" key="1">
    <citation type="journal article" date="2016" name="Genome Biol. Evol.">
        <title>Divergent and convergent evolution of fungal pathogenicity.</title>
        <authorList>
            <person name="Shang Y."/>
            <person name="Xiao G."/>
            <person name="Zheng P."/>
            <person name="Cen K."/>
            <person name="Zhan S."/>
            <person name="Wang C."/>
        </authorList>
    </citation>
    <scope>NUCLEOTIDE SEQUENCE [LARGE SCALE GENOMIC DNA]</scope>
    <source>
        <strain evidence="10 11">ARSEF 7405</strain>
    </source>
</reference>
<comment type="pathway">
    <text evidence="2">Protein modification; protein lipoylation via exogenous pathway; protein N(6)-(lipoyl)lysine from lipoate: step 2/2.</text>
</comment>
<dbReference type="OrthoDB" id="1731724at2759"/>
<proteinExistence type="inferred from homology"/>
<dbReference type="PROSITE" id="PS51733">
    <property type="entry name" value="BPL_LPL_CATALYTIC"/>
    <property type="match status" value="1"/>
</dbReference>
<comment type="function">
    <text evidence="1">Catalyzes both the ATP-dependent activation of exogenously supplied lipoate to lipoyl-AMP and the transfer of the activated lipoyl onto the lipoyl domains of lipoate-dependent enzymes.</text>
</comment>